<sequence>MYDHIADSIKSPTLIKLRDNLSFARFEILKVYSTLTAIEQLLAAEAIKPGHTLLDSSSGIYAHSLALACHRHGMKCRIIASKTVDKTLLVQLNILGAEVEQVQSAGSLKMDQSRRVERIKEILASESDVYWMQQYHDTIHYNGYQPVAQQIAREFEGEALTIVGGVGSGCSTGGVARALREAGHPTELIGVQPFGSVTFASEQIEDPGIIIAGIGSAIPFENVKHALYDQIHWVSFEYGMSATVALLKRHAIFAGLSSGCGYLVASAESLKHPDRQYIVIGADTGHRYVDDVYSRHAEALNIDALAPSEITTASELLLPWSFARWDRRELSQFN</sequence>
<proteinExistence type="predicted"/>
<organism evidence="4 5">
    <name type="scientific">Caballeronia sordidicola</name>
    <name type="common">Burkholderia sordidicola</name>
    <dbReference type="NCBI Taxonomy" id="196367"/>
    <lineage>
        <taxon>Bacteria</taxon>
        <taxon>Pseudomonadati</taxon>
        <taxon>Pseudomonadota</taxon>
        <taxon>Betaproteobacteria</taxon>
        <taxon>Burkholderiales</taxon>
        <taxon>Burkholderiaceae</taxon>
        <taxon>Caballeronia</taxon>
    </lineage>
</organism>
<protein>
    <submittedName>
        <fullName evidence="4">Cysteine synthase</fullName>
    </submittedName>
</protein>
<dbReference type="AlphaFoldDB" id="A0A226WPE1"/>
<dbReference type="RefSeq" id="WP_089165264.1">
    <property type="nucleotide sequence ID" value="NZ_MTHB01000261.1"/>
</dbReference>
<gene>
    <name evidence="4" type="ORF">BSU04_39180</name>
</gene>
<name>A0A226WPE1_CABSO</name>
<dbReference type="InterPro" id="IPR036052">
    <property type="entry name" value="TrpB-like_PALP_sf"/>
</dbReference>
<accession>A0A226WPE1</accession>
<comment type="caution">
    <text evidence="4">The sequence shown here is derived from an EMBL/GenBank/DDBJ whole genome shotgun (WGS) entry which is preliminary data.</text>
</comment>
<feature type="domain" description="Tryptophan synthase beta chain-like PALP" evidence="3">
    <location>
        <begin position="35"/>
        <end position="279"/>
    </location>
</feature>
<evidence type="ECO:0000259" key="3">
    <source>
        <dbReference type="Pfam" id="PF00291"/>
    </source>
</evidence>
<evidence type="ECO:0000313" key="5">
    <source>
        <dbReference type="Proteomes" id="UP000214720"/>
    </source>
</evidence>
<dbReference type="Pfam" id="PF00291">
    <property type="entry name" value="PALP"/>
    <property type="match status" value="1"/>
</dbReference>
<dbReference type="InterPro" id="IPR001926">
    <property type="entry name" value="TrpB-like_PALP"/>
</dbReference>
<keyword evidence="2" id="KW-0663">Pyridoxal phosphate</keyword>
<evidence type="ECO:0000313" key="4">
    <source>
        <dbReference type="EMBL" id="OXC72963.1"/>
    </source>
</evidence>
<dbReference type="InterPro" id="IPR050214">
    <property type="entry name" value="Cys_Synth/Cystath_Beta-Synth"/>
</dbReference>
<evidence type="ECO:0000256" key="1">
    <source>
        <dbReference type="ARBA" id="ARBA00001933"/>
    </source>
</evidence>
<dbReference type="PANTHER" id="PTHR10314">
    <property type="entry name" value="CYSTATHIONINE BETA-SYNTHASE"/>
    <property type="match status" value="1"/>
</dbReference>
<evidence type="ECO:0000256" key="2">
    <source>
        <dbReference type="ARBA" id="ARBA00022898"/>
    </source>
</evidence>
<dbReference type="Proteomes" id="UP000214720">
    <property type="component" value="Unassembled WGS sequence"/>
</dbReference>
<dbReference type="EMBL" id="MTHB01000261">
    <property type="protein sequence ID" value="OXC72963.1"/>
    <property type="molecule type" value="Genomic_DNA"/>
</dbReference>
<dbReference type="OrthoDB" id="9805733at2"/>
<comment type="cofactor">
    <cofactor evidence="1">
        <name>pyridoxal 5'-phosphate</name>
        <dbReference type="ChEBI" id="CHEBI:597326"/>
    </cofactor>
</comment>
<dbReference type="Gene3D" id="3.40.50.1100">
    <property type="match status" value="2"/>
</dbReference>
<dbReference type="SUPFAM" id="SSF53686">
    <property type="entry name" value="Tryptophan synthase beta subunit-like PLP-dependent enzymes"/>
    <property type="match status" value="1"/>
</dbReference>
<reference evidence="5" key="1">
    <citation type="submission" date="2017-01" db="EMBL/GenBank/DDBJ databases">
        <title>Genome Analysis of Deinococcus marmoris KOPRI26562.</title>
        <authorList>
            <person name="Kim J.H."/>
            <person name="Oh H.-M."/>
        </authorList>
    </citation>
    <scope>NUCLEOTIDE SEQUENCE [LARGE SCALE GENOMIC DNA]</scope>
    <source>
        <strain evidence="5">PAMC 26633</strain>
    </source>
</reference>
<dbReference type="GO" id="GO:1901605">
    <property type="term" value="P:alpha-amino acid metabolic process"/>
    <property type="evidence" value="ECO:0007669"/>
    <property type="project" value="UniProtKB-ARBA"/>
</dbReference>